<keyword evidence="6" id="KW-0256">Endoplasmic reticulum</keyword>
<evidence type="ECO:0000256" key="1">
    <source>
        <dbReference type="ARBA" id="ARBA00004477"/>
    </source>
</evidence>
<keyword evidence="7 14" id="KW-1133">Transmembrane helix</keyword>
<evidence type="ECO:0000256" key="7">
    <source>
        <dbReference type="ARBA" id="ARBA00022989"/>
    </source>
</evidence>
<dbReference type="PANTHER" id="PTHR15362:SF7">
    <property type="entry name" value="PHOSPHATIDYLSERINE SYNTHASE 2"/>
    <property type="match status" value="1"/>
</dbReference>
<keyword evidence="11" id="KW-1208">Phospholipid metabolism</keyword>
<feature type="transmembrane region" description="Helical" evidence="14">
    <location>
        <begin position="321"/>
        <end position="343"/>
    </location>
</feature>
<keyword evidence="10" id="KW-0594">Phospholipid biosynthesis</keyword>
<comment type="caution">
    <text evidence="15">The sequence shown here is derived from an EMBL/GenBank/DDBJ whole genome shotgun (WGS) entry which is preliminary data.</text>
</comment>
<keyword evidence="5 14" id="KW-0812">Transmembrane</keyword>
<feature type="compositionally biased region" description="Polar residues" evidence="13">
    <location>
        <begin position="1"/>
        <end position="11"/>
    </location>
</feature>
<accession>A0A433QHS9</accession>
<evidence type="ECO:0000256" key="9">
    <source>
        <dbReference type="ARBA" id="ARBA00023136"/>
    </source>
</evidence>
<dbReference type="GO" id="GO:0006659">
    <property type="term" value="P:phosphatidylserine biosynthetic process"/>
    <property type="evidence" value="ECO:0007669"/>
    <property type="project" value="InterPro"/>
</dbReference>
<evidence type="ECO:0000256" key="13">
    <source>
        <dbReference type="SAM" id="MobiDB-lite"/>
    </source>
</evidence>
<feature type="region of interest" description="Disordered" evidence="13">
    <location>
        <begin position="1"/>
        <end position="39"/>
    </location>
</feature>
<reference evidence="15 16" key="1">
    <citation type="journal article" date="2018" name="New Phytol.">
        <title>Phylogenomics of Endogonaceae and evolution of mycorrhizas within Mucoromycota.</title>
        <authorList>
            <person name="Chang Y."/>
            <person name="Desiro A."/>
            <person name="Na H."/>
            <person name="Sandor L."/>
            <person name="Lipzen A."/>
            <person name="Clum A."/>
            <person name="Barry K."/>
            <person name="Grigoriev I.V."/>
            <person name="Martin F.M."/>
            <person name="Stajich J.E."/>
            <person name="Smith M.E."/>
            <person name="Bonito G."/>
            <person name="Spatafora J.W."/>
        </authorList>
    </citation>
    <scope>NUCLEOTIDE SEQUENCE [LARGE SCALE GENOMIC DNA]</scope>
    <source>
        <strain evidence="15 16">AD002</strain>
    </source>
</reference>
<evidence type="ECO:0000256" key="2">
    <source>
        <dbReference type="ARBA" id="ARBA00005189"/>
    </source>
</evidence>
<dbReference type="AlphaFoldDB" id="A0A433QHS9"/>
<evidence type="ECO:0000256" key="14">
    <source>
        <dbReference type="SAM" id="Phobius"/>
    </source>
</evidence>
<evidence type="ECO:0000313" key="16">
    <source>
        <dbReference type="Proteomes" id="UP000274822"/>
    </source>
</evidence>
<evidence type="ECO:0000313" key="15">
    <source>
        <dbReference type="EMBL" id="RUS29352.1"/>
    </source>
</evidence>
<evidence type="ECO:0000256" key="12">
    <source>
        <dbReference type="ARBA" id="ARBA00025707"/>
    </source>
</evidence>
<proteinExistence type="predicted"/>
<protein>
    <submittedName>
        <fullName evidence="15">PSS-domain-containing protein</fullName>
    </submittedName>
</protein>
<comment type="pathway">
    <text evidence="2">Lipid metabolism.</text>
</comment>
<name>A0A433QHS9_9FUNG</name>
<evidence type="ECO:0000256" key="8">
    <source>
        <dbReference type="ARBA" id="ARBA00023098"/>
    </source>
</evidence>
<feature type="transmembrane region" description="Helical" evidence="14">
    <location>
        <begin position="142"/>
        <end position="162"/>
    </location>
</feature>
<keyword evidence="9 14" id="KW-0472">Membrane</keyword>
<evidence type="ECO:0000256" key="10">
    <source>
        <dbReference type="ARBA" id="ARBA00023209"/>
    </source>
</evidence>
<keyword evidence="4" id="KW-0808">Transferase</keyword>
<keyword evidence="8" id="KW-0443">Lipid metabolism</keyword>
<keyword evidence="3" id="KW-0444">Lipid biosynthesis</keyword>
<dbReference type="PANTHER" id="PTHR15362">
    <property type="entry name" value="PHOSPHATIDYLINOSITOL SYNTHASE"/>
    <property type="match status" value="1"/>
</dbReference>
<dbReference type="InterPro" id="IPR004277">
    <property type="entry name" value="PSS"/>
</dbReference>
<feature type="transmembrane region" description="Helical" evidence="14">
    <location>
        <begin position="85"/>
        <end position="104"/>
    </location>
</feature>
<dbReference type="EMBL" id="RBNJ01005266">
    <property type="protein sequence ID" value="RUS29352.1"/>
    <property type="molecule type" value="Genomic_DNA"/>
</dbReference>
<evidence type="ECO:0000256" key="5">
    <source>
        <dbReference type="ARBA" id="ARBA00022692"/>
    </source>
</evidence>
<gene>
    <name evidence="15" type="ORF">BC938DRAFT_480765</name>
</gene>
<evidence type="ECO:0000256" key="4">
    <source>
        <dbReference type="ARBA" id="ARBA00022679"/>
    </source>
</evidence>
<dbReference type="Proteomes" id="UP000274822">
    <property type="component" value="Unassembled WGS sequence"/>
</dbReference>
<feature type="transmembrane region" description="Helical" evidence="14">
    <location>
        <begin position="418"/>
        <end position="440"/>
    </location>
</feature>
<evidence type="ECO:0000256" key="6">
    <source>
        <dbReference type="ARBA" id="ARBA00022824"/>
    </source>
</evidence>
<keyword evidence="16" id="KW-1185">Reference proteome</keyword>
<comment type="pathway">
    <text evidence="12">Phospholipid metabolism.</text>
</comment>
<evidence type="ECO:0000256" key="3">
    <source>
        <dbReference type="ARBA" id="ARBA00022516"/>
    </source>
</evidence>
<organism evidence="15 16">
    <name type="scientific">Jimgerdemannia flammicorona</name>
    <dbReference type="NCBI Taxonomy" id="994334"/>
    <lineage>
        <taxon>Eukaryota</taxon>
        <taxon>Fungi</taxon>
        <taxon>Fungi incertae sedis</taxon>
        <taxon>Mucoromycota</taxon>
        <taxon>Mucoromycotina</taxon>
        <taxon>Endogonomycetes</taxon>
        <taxon>Endogonales</taxon>
        <taxon>Endogonaceae</taxon>
        <taxon>Jimgerdemannia</taxon>
    </lineage>
</organism>
<evidence type="ECO:0000256" key="11">
    <source>
        <dbReference type="ARBA" id="ARBA00023264"/>
    </source>
</evidence>
<dbReference type="GO" id="GO:0005789">
    <property type="term" value="C:endoplasmic reticulum membrane"/>
    <property type="evidence" value="ECO:0007669"/>
    <property type="project" value="UniProtKB-SubCell"/>
</dbReference>
<dbReference type="GO" id="GO:0106245">
    <property type="term" value="F:L-serine-phosphatidylethanolamine phosphatidyltransferase activity"/>
    <property type="evidence" value="ECO:0007669"/>
    <property type="project" value="InterPro"/>
</dbReference>
<dbReference type="Pfam" id="PF03034">
    <property type="entry name" value="PSS"/>
    <property type="match status" value="1"/>
</dbReference>
<comment type="subcellular location">
    <subcellularLocation>
        <location evidence="1">Endoplasmic reticulum membrane</location>
        <topology evidence="1">Multi-pass membrane protein</topology>
    </subcellularLocation>
</comment>
<feature type="compositionally biased region" description="Acidic residues" evidence="13">
    <location>
        <begin position="14"/>
        <end position="23"/>
    </location>
</feature>
<sequence>MARTVQHSSLDALSDPEDDPLSVEEDRSRVANQRPNEDPTLDFFREHWKEAQPCSALDRQMTEALTNFYSNLDFAFRHKVHPRTLTALGLMLGTLVYVAFSPVVDDTVVNVKVGIGAAILAFILIGTLQFRDGPFIRPHVALWRAVLSLSVLYQMGLVFLLFQNKQDARHMFSYIDPSLGVPLPERSYADNCDLTWDVMKDQLDAFVLAHLLGWYGKAVVLRDYWFCWILSVMFEIMEYSLAHQLNNFAECWWDHWILDVLICNWLGTYLGMKTCEYLEMKHYSWRGFREIPTLRGKAKRAVQQFTPHDWTKFEWGMTKSFNNYIAVILLLVIVELNCFYLKYLLWLPPEHYLNIYRLCAMFLFALPATREVYQFLTDKNCNRIGPHAWLVIANIMTETIICFKFGRDEFPNPAPRAVKIFWAILLTLVAAYPVWQFWYVPEREKIRERERRVEGGKKRE</sequence>
<feature type="transmembrane region" description="Helical" evidence="14">
    <location>
        <begin position="111"/>
        <end position="130"/>
    </location>
</feature>